<dbReference type="PANTHER" id="PTHR43798">
    <property type="entry name" value="MONOACYLGLYCEROL LIPASE"/>
    <property type="match status" value="1"/>
</dbReference>
<sequence length="281" mass="30191">MRPARRRRPWWWRATRALVGSVVGFVVLVTLASVVFNAVSRPASTLAAPSGADVTVDGTRVHYQRWGSQGTPIVLVHGFAESTLVWGPAAEVLARDHVVYAVDLAGYGYTEYSGHYTLDDQVALVDGFVRAMGLDHPILVGHSMGAAVVGGVALRHPSDVGGIVFVDGDGLPFADGNGRPRGRPAAGIIGTPYLVSAYRLVTRSTWLGGRLIESQCGSPCRGLTPGLVDQWLRPLRQGRRRPPYRAWRRAECCTSPRSSCGRSRCLAASCGEPTTCTRGAR</sequence>
<dbReference type="InterPro" id="IPR050266">
    <property type="entry name" value="AB_hydrolase_sf"/>
</dbReference>
<keyword evidence="2" id="KW-0378">Hydrolase</keyword>
<feature type="domain" description="AB hydrolase-1" evidence="1">
    <location>
        <begin position="72"/>
        <end position="168"/>
    </location>
</feature>
<dbReference type="PRINTS" id="PR00111">
    <property type="entry name" value="ABHYDROLASE"/>
</dbReference>
<dbReference type="EMBL" id="CP045725">
    <property type="protein sequence ID" value="QGF23730.1"/>
    <property type="molecule type" value="Genomic_DNA"/>
</dbReference>
<dbReference type="Pfam" id="PF00561">
    <property type="entry name" value="Abhydrolase_1"/>
    <property type="match status" value="1"/>
</dbReference>
<protein>
    <submittedName>
        <fullName evidence="2">Alpha/beta fold hydrolase</fullName>
    </submittedName>
</protein>
<dbReference type="AlphaFoldDB" id="A0A5Q2F9T0"/>
<dbReference type="GO" id="GO:0016020">
    <property type="term" value="C:membrane"/>
    <property type="evidence" value="ECO:0007669"/>
    <property type="project" value="TreeGrafter"/>
</dbReference>
<evidence type="ECO:0000259" key="1">
    <source>
        <dbReference type="Pfam" id="PF00561"/>
    </source>
</evidence>
<dbReference type="Proteomes" id="UP000386847">
    <property type="component" value="Chromosome"/>
</dbReference>
<dbReference type="KEGG" id="rain:Rai3103_08665"/>
<reference evidence="2 3" key="1">
    <citation type="submission" date="2019-10" db="EMBL/GenBank/DDBJ databases">
        <title>Genomic analysis of Raineyella sp. CBA3103.</title>
        <authorList>
            <person name="Roh S.W."/>
        </authorList>
    </citation>
    <scope>NUCLEOTIDE SEQUENCE [LARGE SCALE GENOMIC DNA]</scope>
    <source>
        <strain evidence="2 3">CBA3103</strain>
    </source>
</reference>
<gene>
    <name evidence="2" type="ORF">Rai3103_08665</name>
</gene>
<dbReference type="InterPro" id="IPR029058">
    <property type="entry name" value="AB_hydrolase_fold"/>
</dbReference>
<organism evidence="2 3">
    <name type="scientific">Raineyella fluvialis</name>
    <dbReference type="NCBI Taxonomy" id="2662261"/>
    <lineage>
        <taxon>Bacteria</taxon>
        <taxon>Bacillati</taxon>
        <taxon>Actinomycetota</taxon>
        <taxon>Actinomycetes</taxon>
        <taxon>Propionibacteriales</taxon>
        <taxon>Propionibacteriaceae</taxon>
        <taxon>Raineyella</taxon>
    </lineage>
</organism>
<proteinExistence type="predicted"/>
<dbReference type="SUPFAM" id="SSF53474">
    <property type="entry name" value="alpha/beta-Hydrolases"/>
    <property type="match status" value="1"/>
</dbReference>
<name>A0A5Q2F9T0_9ACTN</name>
<dbReference type="PANTHER" id="PTHR43798:SF33">
    <property type="entry name" value="HYDROLASE, PUTATIVE (AFU_ORTHOLOGUE AFUA_2G14860)-RELATED"/>
    <property type="match status" value="1"/>
</dbReference>
<keyword evidence="3" id="KW-1185">Reference proteome</keyword>
<accession>A0A5Q2F9T0</accession>
<evidence type="ECO:0000313" key="3">
    <source>
        <dbReference type="Proteomes" id="UP000386847"/>
    </source>
</evidence>
<dbReference type="InterPro" id="IPR000073">
    <property type="entry name" value="AB_hydrolase_1"/>
</dbReference>
<dbReference type="GO" id="GO:0016787">
    <property type="term" value="F:hydrolase activity"/>
    <property type="evidence" value="ECO:0007669"/>
    <property type="project" value="UniProtKB-KW"/>
</dbReference>
<evidence type="ECO:0000313" key="2">
    <source>
        <dbReference type="EMBL" id="QGF23730.1"/>
    </source>
</evidence>
<dbReference type="Gene3D" id="3.40.50.1820">
    <property type="entry name" value="alpha/beta hydrolase"/>
    <property type="match status" value="1"/>
</dbReference>